<dbReference type="PANTHER" id="PTHR43817:SF1">
    <property type="entry name" value="HYDROLASE, FAMILY 43, PUTATIVE (AFU_ORTHOLOGUE AFUA_3G01660)-RELATED"/>
    <property type="match status" value="1"/>
</dbReference>
<evidence type="ECO:0000256" key="2">
    <source>
        <dbReference type="ARBA" id="ARBA00022729"/>
    </source>
</evidence>
<dbReference type="AlphaFoldDB" id="A0A7X0SUT5"/>
<dbReference type="GO" id="GO:0005975">
    <property type="term" value="P:carbohydrate metabolic process"/>
    <property type="evidence" value="ECO:0007669"/>
    <property type="project" value="InterPro"/>
</dbReference>
<organism evidence="7 8">
    <name type="scientific">Cohnella zeiphila</name>
    <dbReference type="NCBI Taxonomy" id="2761120"/>
    <lineage>
        <taxon>Bacteria</taxon>
        <taxon>Bacillati</taxon>
        <taxon>Bacillota</taxon>
        <taxon>Bacilli</taxon>
        <taxon>Bacillales</taxon>
        <taxon>Paenibacillaceae</taxon>
        <taxon>Cohnella</taxon>
    </lineage>
</organism>
<dbReference type="RefSeq" id="WP_185132968.1">
    <property type="nucleotide sequence ID" value="NZ_JACJVO010000046.1"/>
</dbReference>
<dbReference type="PANTHER" id="PTHR43817">
    <property type="entry name" value="GLYCOSYL HYDROLASE"/>
    <property type="match status" value="1"/>
</dbReference>
<dbReference type="EMBL" id="JACJVO010000046">
    <property type="protein sequence ID" value="MBB6735315.1"/>
    <property type="molecule type" value="Genomic_DNA"/>
</dbReference>
<protein>
    <submittedName>
        <fullName evidence="7">Glycoside hydrolase family 43 protein</fullName>
    </submittedName>
</protein>
<evidence type="ECO:0000313" key="8">
    <source>
        <dbReference type="Proteomes" id="UP000564644"/>
    </source>
</evidence>
<dbReference type="InterPro" id="IPR016828">
    <property type="entry name" value="Alpha-L-arabinofuranosidase"/>
</dbReference>
<keyword evidence="3 6" id="KW-0378">Hydrolase</keyword>
<feature type="site" description="Important for catalytic activity, responsible for pKa modulation of the active site Glu and correct orientation of both the proton donor and substrate" evidence="5">
    <location>
        <position position="126"/>
    </location>
</feature>
<accession>A0A7X0SUT5</accession>
<evidence type="ECO:0000256" key="1">
    <source>
        <dbReference type="ARBA" id="ARBA00009865"/>
    </source>
</evidence>
<proteinExistence type="inferred from homology"/>
<dbReference type="InterPro" id="IPR023296">
    <property type="entry name" value="Glyco_hydro_beta-prop_sf"/>
</dbReference>
<name>A0A7X0SUT5_9BACL</name>
<dbReference type="InterPro" id="IPR006710">
    <property type="entry name" value="Glyco_hydro_43"/>
</dbReference>
<keyword evidence="2" id="KW-0732">Signal</keyword>
<gene>
    <name evidence="7" type="ORF">H7C18_30815</name>
</gene>
<evidence type="ECO:0000256" key="5">
    <source>
        <dbReference type="PIRSR" id="PIRSR606710-2"/>
    </source>
</evidence>
<dbReference type="Gene3D" id="2.115.10.20">
    <property type="entry name" value="Glycosyl hydrolase domain, family 43"/>
    <property type="match status" value="1"/>
</dbReference>
<sequence length="315" mass="34856">MKSFRNPIVARAADPWVLRHSDGNYYFMYTQGGRLELTQSASLTGIASGRKKTVWAPPPEGPYSYHLWAPEIHRLNGKWYIYYTANDGSGGDASRRICVLENGESDPLEGDWEWKGALATPVPGLDGTVMPLGDDLYFLYAGYGHFPDYGSALYISRMDNPWTLRGEHVLLSAPAMEWEKQGGMAINEGPVVLRRNGFVFLVYSASTTWSEDYALGMLTMKENADPMDPSAWTKSAEPVFRKSAENGVYATGHNSFTLSPDGKEDWIVYHALPAPGTDTAHRSTRIQRFGWKADGTPDFGIPLGETCDIPVPSGE</sequence>
<dbReference type="SUPFAM" id="SSF75005">
    <property type="entry name" value="Arabinanase/levansucrase/invertase"/>
    <property type="match status" value="1"/>
</dbReference>
<comment type="similarity">
    <text evidence="1 6">Belongs to the glycosyl hydrolase 43 family.</text>
</comment>
<dbReference type="PIRSF" id="PIRSF025414">
    <property type="entry name" value="Alpha-L-arabinofuranosidase"/>
    <property type="match status" value="1"/>
</dbReference>
<evidence type="ECO:0000256" key="4">
    <source>
        <dbReference type="ARBA" id="ARBA00023295"/>
    </source>
</evidence>
<evidence type="ECO:0000256" key="6">
    <source>
        <dbReference type="RuleBase" id="RU361187"/>
    </source>
</evidence>
<dbReference type="Proteomes" id="UP000564644">
    <property type="component" value="Unassembled WGS sequence"/>
</dbReference>
<comment type="caution">
    <text evidence="7">The sequence shown here is derived from an EMBL/GenBank/DDBJ whole genome shotgun (WGS) entry which is preliminary data.</text>
</comment>
<dbReference type="GO" id="GO:0004553">
    <property type="term" value="F:hydrolase activity, hydrolyzing O-glycosyl compounds"/>
    <property type="evidence" value="ECO:0007669"/>
    <property type="project" value="InterPro"/>
</dbReference>
<evidence type="ECO:0000313" key="7">
    <source>
        <dbReference type="EMBL" id="MBB6735315.1"/>
    </source>
</evidence>
<reference evidence="7 8" key="1">
    <citation type="submission" date="2020-08" db="EMBL/GenBank/DDBJ databases">
        <title>Cohnella phylogeny.</title>
        <authorList>
            <person name="Dunlap C."/>
        </authorList>
    </citation>
    <scope>NUCLEOTIDE SEQUENCE [LARGE SCALE GENOMIC DNA]</scope>
    <source>
        <strain evidence="7 8">CBP 2801</strain>
    </source>
</reference>
<dbReference type="CDD" id="cd18820">
    <property type="entry name" value="GH43_LbAraf43-like"/>
    <property type="match status" value="1"/>
</dbReference>
<dbReference type="Pfam" id="PF04616">
    <property type="entry name" value="Glyco_hydro_43"/>
    <property type="match status" value="1"/>
</dbReference>
<evidence type="ECO:0000256" key="3">
    <source>
        <dbReference type="ARBA" id="ARBA00022801"/>
    </source>
</evidence>
<keyword evidence="8" id="KW-1185">Reference proteome</keyword>
<keyword evidence="4 6" id="KW-0326">Glycosidase</keyword>